<proteinExistence type="predicted"/>
<accession>A0ACC0PJB7</accession>
<organism evidence="1 2">
    <name type="scientific">Rhododendron molle</name>
    <name type="common">Chinese azalea</name>
    <name type="synonym">Azalea mollis</name>
    <dbReference type="NCBI Taxonomy" id="49168"/>
    <lineage>
        <taxon>Eukaryota</taxon>
        <taxon>Viridiplantae</taxon>
        <taxon>Streptophyta</taxon>
        <taxon>Embryophyta</taxon>
        <taxon>Tracheophyta</taxon>
        <taxon>Spermatophyta</taxon>
        <taxon>Magnoliopsida</taxon>
        <taxon>eudicotyledons</taxon>
        <taxon>Gunneridae</taxon>
        <taxon>Pentapetalae</taxon>
        <taxon>asterids</taxon>
        <taxon>Ericales</taxon>
        <taxon>Ericaceae</taxon>
        <taxon>Ericoideae</taxon>
        <taxon>Rhodoreae</taxon>
        <taxon>Rhododendron</taxon>
    </lineage>
</organism>
<keyword evidence="2" id="KW-1185">Reference proteome</keyword>
<evidence type="ECO:0000313" key="1">
    <source>
        <dbReference type="EMBL" id="KAI8565244.1"/>
    </source>
</evidence>
<name>A0ACC0PJB7_RHOML</name>
<dbReference type="EMBL" id="CM046390">
    <property type="protein sequence ID" value="KAI8565244.1"/>
    <property type="molecule type" value="Genomic_DNA"/>
</dbReference>
<comment type="caution">
    <text evidence="1">The sequence shown here is derived from an EMBL/GenBank/DDBJ whole genome shotgun (WGS) entry which is preliminary data.</text>
</comment>
<reference evidence="1" key="1">
    <citation type="submission" date="2022-02" db="EMBL/GenBank/DDBJ databases">
        <title>Plant Genome Project.</title>
        <authorList>
            <person name="Zhang R.-G."/>
        </authorList>
    </citation>
    <scope>NUCLEOTIDE SEQUENCE</scope>
    <source>
        <strain evidence="1">AT1</strain>
    </source>
</reference>
<evidence type="ECO:0000313" key="2">
    <source>
        <dbReference type="Proteomes" id="UP001062846"/>
    </source>
</evidence>
<dbReference type="Proteomes" id="UP001062846">
    <property type="component" value="Chromosome 3"/>
</dbReference>
<protein>
    <submittedName>
        <fullName evidence="1">Uncharacterized protein</fullName>
    </submittedName>
</protein>
<sequence>MKFQPIKVEGRIVACEGDNNPSLGHPIEFICLDLDQPAVCKYCDLRYLQDRGHHHHWESTDESSPGMIGKMRVNDVF</sequence>
<gene>
    <name evidence="1" type="ORF">RHMOL_Rhmol03G0244100</name>
</gene>